<dbReference type="Pfam" id="PF01526">
    <property type="entry name" value="DDE_Tnp_Tn3"/>
    <property type="match status" value="1"/>
</dbReference>
<reference evidence="3 4" key="1">
    <citation type="submission" date="2019-04" db="EMBL/GenBank/DDBJ databases">
        <title>Streptomyces oryziradicis sp. nov., a novel actinomycete isolated from rhizosphere soil of rice (Oryza sativa L.).</title>
        <authorList>
            <person name="Li C."/>
        </authorList>
    </citation>
    <scope>NUCLEOTIDE SEQUENCE [LARGE SCALE GENOMIC DNA]</scope>
    <source>
        <strain evidence="3 4">NEAU-C40</strain>
    </source>
</reference>
<proteinExistence type="predicted"/>
<dbReference type="GO" id="GO:0004803">
    <property type="term" value="F:transposase activity"/>
    <property type="evidence" value="ECO:0007669"/>
    <property type="project" value="InterPro"/>
</dbReference>
<dbReference type="InterPro" id="IPR002513">
    <property type="entry name" value="Tn3_Tnp_DDE_dom"/>
</dbReference>
<dbReference type="RefSeq" id="WP_136730487.1">
    <property type="nucleotide sequence ID" value="NZ_SUMC01000137.1"/>
</dbReference>
<dbReference type="EMBL" id="SUMC01000137">
    <property type="protein sequence ID" value="TJZ97889.1"/>
    <property type="molecule type" value="Genomic_DNA"/>
</dbReference>
<dbReference type="OrthoDB" id="3538665at2"/>
<protein>
    <recommendedName>
        <fullName evidence="2">Tn3 transposase DDE domain-containing protein</fullName>
    </recommendedName>
</protein>
<feature type="domain" description="Tn3 transposase DDE" evidence="2">
    <location>
        <begin position="49"/>
        <end position="91"/>
    </location>
</feature>
<comment type="caution">
    <text evidence="3">The sequence shown here is derived from an EMBL/GenBank/DDBJ whole genome shotgun (WGS) entry which is preliminary data.</text>
</comment>
<dbReference type="GO" id="GO:0006313">
    <property type="term" value="P:DNA transposition"/>
    <property type="evidence" value="ECO:0007669"/>
    <property type="project" value="InterPro"/>
</dbReference>
<dbReference type="Proteomes" id="UP000305778">
    <property type="component" value="Unassembled WGS sequence"/>
</dbReference>
<dbReference type="AlphaFoldDB" id="A0A4U0RPN7"/>
<keyword evidence="4" id="KW-1185">Reference proteome</keyword>
<name>A0A4U0RPN7_9ACTN</name>
<accession>A0A4U0RPN7</accession>
<evidence type="ECO:0000259" key="2">
    <source>
        <dbReference type="Pfam" id="PF01526"/>
    </source>
</evidence>
<evidence type="ECO:0000256" key="1">
    <source>
        <dbReference type="SAM" id="MobiDB-lite"/>
    </source>
</evidence>
<feature type="region of interest" description="Disordered" evidence="1">
    <location>
        <begin position="1"/>
        <end position="21"/>
    </location>
</feature>
<gene>
    <name evidence="3" type="ORF">FCI23_49090</name>
</gene>
<evidence type="ECO:0000313" key="4">
    <source>
        <dbReference type="Proteomes" id="UP000305778"/>
    </source>
</evidence>
<organism evidence="3 4">
    <name type="scientific">Actinacidiphila oryziradicis</name>
    <dbReference type="NCBI Taxonomy" id="2571141"/>
    <lineage>
        <taxon>Bacteria</taxon>
        <taxon>Bacillati</taxon>
        <taxon>Actinomycetota</taxon>
        <taxon>Actinomycetes</taxon>
        <taxon>Kitasatosporales</taxon>
        <taxon>Streptomycetaceae</taxon>
        <taxon>Actinacidiphila</taxon>
    </lineage>
</organism>
<evidence type="ECO:0000313" key="3">
    <source>
        <dbReference type="EMBL" id="TJZ97889.1"/>
    </source>
</evidence>
<sequence>MHPTDERSPARVGPIDPVPLEATSISYGRGRKRSTCANSACSPVTPDTLWNSLYIDAAVTSLETGGLTIFPEIRARLSPLIHEHINFHGRYPIVRSHGTGPLRPLREPGATEE</sequence>